<keyword evidence="5" id="KW-1185">Reference proteome</keyword>
<evidence type="ECO:0000256" key="2">
    <source>
        <dbReference type="SAM" id="SignalP"/>
    </source>
</evidence>
<dbReference type="Pfam" id="PF13505">
    <property type="entry name" value="OMP_b-brl"/>
    <property type="match status" value="1"/>
</dbReference>
<dbReference type="SUPFAM" id="SSF56925">
    <property type="entry name" value="OMPA-like"/>
    <property type="match status" value="1"/>
</dbReference>
<dbReference type="InterPro" id="IPR011250">
    <property type="entry name" value="OMP/PagP_B-barrel"/>
</dbReference>
<proteinExistence type="predicted"/>
<dbReference type="RefSeq" id="WP_138095509.1">
    <property type="nucleotide sequence ID" value="NZ_CP040428.1"/>
</dbReference>
<evidence type="ECO:0000313" key="4">
    <source>
        <dbReference type="EMBL" id="QCT19628.1"/>
    </source>
</evidence>
<feature type="chain" id="PRO_5020942211" evidence="2">
    <location>
        <begin position="22"/>
        <end position="224"/>
    </location>
</feature>
<evidence type="ECO:0000313" key="5">
    <source>
        <dbReference type="Proteomes" id="UP000302163"/>
    </source>
</evidence>
<evidence type="ECO:0000259" key="3">
    <source>
        <dbReference type="Pfam" id="PF13505"/>
    </source>
</evidence>
<sequence>MKINAFASVLLLTALPLSVFASEGYYGAARLFHADQSAREMDSSSRPGVGQFVSGHERERFYNGAFAVGYQFGNGWRTEGEYVLRKESEYTSGSTAFPDSFNHMKTDVSRLMLNVYRDYQLGYGFALYGTAGIGIARVKVDGWQGNPSRDYADSTQDNFAWSLGAGVSYSPIERLTLDLGYRYIDMGKVESGYNRFTNARGLKDEQMKARLVSSEVVLGARYLF</sequence>
<name>A0A4P8YIU8_9ENTR</name>
<reference evidence="4 5" key="1">
    <citation type="submission" date="2019-05" db="EMBL/GenBank/DDBJ databases">
        <title>Complete genome sequence of Izhakiella calystegiae KSNA2, an endophyte isolated from beach morning glory (Calystegia soldanella).</title>
        <authorList>
            <person name="Jiang L."/>
            <person name="Jeong J.C."/>
            <person name="Kim C.Y."/>
            <person name="Kim D.H."/>
            <person name="Kim S.W."/>
            <person name="Lee j."/>
        </authorList>
    </citation>
    <scope>NUCLEOTIDE SEQUENCE [LARGE SCALE GENOMIC DNA]</scope>
    <source>
        <strain evidence="4 5">KSNA2</strain>
    </source>
</reference>
<feature type="signal peptide" evidence="2">
    <location>
        <begin position="1"/>
        <end position="21"/>
    </location>
</feature>
<protein>
    <submittedName>
        <fullName evidence="4">Porin family protein</fullName>
    </submittedName>
</protein>
<dbReference type="EMBL" id="CP040428">
    <property type="protein sequence ID" value="QCT19628.1"/>
    <property type="molecule type" value="Genomic_DNA"/>
</dbReference>
<dbReference type="Gene3D" id="2.40.160.20">
    <property type="match status" value="1"/>
</dbReference>
<dbReference type="KEGG" id="izh:FEM41_08145"/>
<keyword evidence="1 2" id="KW-0732">Signal</keyword>
<dbReference type="AlphaFoldDB" id="A0A4P8YIU8"/>
<dbReference type="OrthoDB" id="6101900at2"/>
<dbReference type="Proteomes" id="UP000302163">
    <property type="component" value="Chromosome"/>
</dbReference>
<gene>
    <name evidence="4" type="ORF">FEM41_08145</name>
</gene>
<dbReference type="InterPro" id="IPR027385">
    <property type="entry name" value="Beta-barrel_OMP"/>
</dbReference>
<organism evidence="4 5">
    <name type="scientific">Jejubacter calystegiae</name>
    <dbReference type="NCBI Taxonomy" id="2579935"/>
    <lineage>
        <taxon>Bacteria</taxon>
        <taxon>Pseudomonadati</taxon>
        <taxon>Pseudomonadota</taxon>
        <taxon>Gammaproteobacteria</taxon>
        <taxon>Enterobacterales</taxon>
        <taxon>Enterobacteriaceae</taxon>
        <taxon>Jejubacter</taxon>
    </lineage>
</organism>
<evidence type="ECO:0000256" key="1">
    <source>
        <dbReference type="ARBA" id="ARBA00022729"/>
    </source>
</evidence>
<accession>A0A4P8YIU8</accession>
<feature type="domain" description="Outer membrane protein beta-barrel" evidence="3">
    <location>
        <begin position="8"/>
        <end position="192"/>
    </location>
</feature>